<proteinExistence type="predicted"/>
<gene>
    <name evidence="2" type="ORF">C8N46_105292</name>
</gene>
<dbReference type="EMBL" id="QBKT01000005">
    <property type="protein sequence ID" value="PTX61135.1"/>
    <property type="molecule type" value="Genomic_DNA"/>
</dbReference>
<protein>
    <recommendedName>
        <fullName evidence="4">FtsX-like permease family protein</fullName>
    </recommendedName>
</protein>
<feature type="transmembrane region" description="Helical" evidence="1">
    <location>
        <begin position="12"/>
        <end position="37"/>
    </location>
</feature>
<reference evidence="2 3" key="1">
    <citation type="submission" date="2018-04" db="EMBL/GenBank/DDBJ databases">
        <title>Genomic Encyclopedia of Archaeal and Bacterial Type Strains, Phase II (KMG-II): from individual species to whole genera.</title>
        <authorList>
            <person name="Goeker M."/>
        </authorList>
    </citation>
    <scope>NUCLEOTIDE SEQUENCE [LARGE SCALE GENOMIC DNA]</scope>
    <source>
        <strain evidence="2 3">DSM 25731</strain>
    </source>
</reference>
<dbReference type="OrthoDB" id="1011751at2"/>
<comment type="caution">
    <text evidence="2">The sequence shown here is derived from an EMBL/GenBank/DDBJ whole genome shotgun (WGS) entry which is preliminary data.</text>
</comment>
<keyword evidence="3" id="KW-1185">Reference proteome</keyword>
<evidence type="ECO:0008006" key="4">
    <source>
        <dbReference type="Google" id="ProtNLM"/>
    </source>
</evidence>
<keyword evidence="1" id="KW-0812">Transmembrane</keyword>
<dbReference type="Proteomes" id="UP000244090">
    <property type="component" value="Unassembled WGS sequence"/>
</dbReference>
<feature type="transmembrane region" description="Helical" evidence="1">
    <location>
        <begin position="352"/>
        <end position="375"/>
    </location>
</feature>
<evidence type="ECO:0000313" key="3">
    <source>
        <dbReference type="Proteomes" id="UP000244090"/>
    </source>
</evidence>
<dbReference type="RefSeq" id="WP_146169813.1">
    <property type="nucleotide sequence ID" value="NZ_QBKT01000005.1"/>
</dbReference>
<sequence>MIKELLHKQIHFSQLLFFALTSSLGLGILLVVFQLFVDTQSLFGSSSDLLSNQTVIISKQLGRDNAFTPEEIATLKQQEFVKKVGGFTNGTYRVQGSVSIMGMGGISTDMFLEAVSDRFIDVDNEDWNWSPSSREVPIIIPKNYIDLYNYGFAPGAGLPQINQDLIRKIPIELNLTGTSKREVYDAYILATSEKINTILVPETFLNYTNQLLSPDKEVRISRVIMEVVNPSDPKLLDFLAKNKYQYFQSELLSSRISYFLQLVLSIVLGIGILITILSITLVVTNINLLILKNKQTICQLHFLGFSRKQIANVYLAISYKILAVSIAIALILTVICKFAFVPFFDNLGVQTSAFSLVYVGIAAIVLFVILAIYYTKHTHKKIKQMTAVNTSLLTTEI</sequence>
<evidence type="ECO:0000256" key="1">
    <source>
        <dbReference type="SAM" id="Phobius"/>
    </source>
</evidence>
<dbReference type="AlphaFoldDB" id="A0A2T6BYI4"/>
<name>A0A2T6BYI4_9FLAO</name>
<keyword evidence="1" id="KW-0472">Membrane</keyword>
<accession>A0A2T6BYI4</accession>
<organism evidence="2 3">
    <name type="scientific">Kordia periserrulae</name>
    <dbReference type="NCBI Taxonomy" id="701523"/>
    <lineage>
        <taxon>Bacteria</taxon>
        <taxon>Pseudomonadati</taxon>
        <taxon>Bacteroidota</taxon>
        <taxon>Flavobacteriia</taxon>
        <taxon>Flavobacteriales</taxon>
        <taxon>Flavobacteriaceae</taxon>
        <taxon>Kordia</taxon>
    </lineage>
</organism>
<feature type="transmembrane region" description="Helical" evidence="1">
    <location>
        <begin position="312"/>
        <end position="340"/>
    </location>
</feature>
<feature type="transmembrane region" description="Helical" evidence="1">
    <location>
        <begin position="258"/>
        <end position="291"/>
    </location>
</feature>
<evidence type="ECO:0000313" key="2">
    <source>
        <dbReference type="EMBL" id="PTX61135.1"/>
    </source>
</evidence>
<keyword evidence="1" id="KW-1133">Transmembrane helix</keyword>